<feature type="transmembrane region" description="Helical" evidence="1">
    <location>
        <begin position="436"/>
        <end position="453"/>
    </location>
</feature>
<protein>
    <submittedName>
        <fullName evidence="2">Uncharacterized protein</fullName>
    </submittedName>
</protein>
<sequence>MSIAFIGIVSIIGGFSSFLLGNAALVRMLAIAAVLGAAAALFVGNTNIPPAHVLLGFLAFGVMADKSTANTFFHGFEFGKPGFWLLLLVIYGVLSAYFAPRLFAEDMAIVPLGRSSYADTGSTVPLGPVSSNLTQSIYLISDVLCFGLVSAVAGRPEGFNFVVKALIAYCVANLFFAILDLVTYATGTQSFMSFIRNIRYTLHVNDQVAGMKRIVGSFTEASSFARSTLGVLGFAGTLWLAGYRPVLTSILTFTAVVMVVMSTSSTGLAGAPVVMLILYATGLQLAFTYGLHGYSLFFLLISPLCVIAVLLLLIIDGALWNQIFDYVNLVVLDKASSDSGVERGSWNELAWQNFTASYGLGVGLGTIRASSLFYALLAGVGIPGTLFYFAFCYTAFIGKSWQVTFHGHAVRLAARNGCLGLLVGDLVVSPSIDQGLFFYMLAALAAAGTVTATERKPQVSMVAVR</sequence>
<gene>
    <name evidence="2" type="ORF">CLV41_105265</name>
</gene>
<keyword evidence="1" id="KW-0812">Transmembrane</keyword>
<reference evidence="2 3" key="1">
    <citation type="submission" date="2018-01" db="EMBL/GenBank/DDBJ databases">
        <title>Genomic Encyclopedia of Archaeal and Bacterial Type Strains, Phase II (KMG-II): from individual species to whole genera.</title>
        <authorList>
            <person name="Goeker M."/>
        </authorList>
    </citation>
    <scope>NUCLEOTIDE SEQUENCE [LARGE SCALE GENOMIC DNA]</scope>
    <source>
        <strain evidence="2 3">DSM 17023</strain>
    </source>
</reference>
<evidence type="ECO:0000256" key="1">
    <source>
        <dbReference type="SAM" id="Phobius"/>
    </source>
</evidence>
<dbReference type="RefSeq" id="WP_103223024.1">
    <property type="nucleotide sequence ID" value="NZ_PPCN01000005.1"/>
</dbReference>
<feature type="transmembrane region" description="Helical" evidence="1">
    <location>
        <begin position="166"/>
        <end position="186"/>
    </location>
</feature>
<dbReference type="EMBL" id="PPCN01000005">
    <property type="protein sequence ID" value="POF31085.1"/>
    <property type="molecule type" value="Genomic_DNA"/>
</dbReference>
<keyword evidence="1" id="KW-1133">Transmembrane helix</keyword>
<accession>A0A2S3UTP4</accession>
<feature type="transmembrane region" description="Helical" evidence="1">
    <location>
        <begin position="81"/>
        <end position="99"/>
    </location>
</feature>
<evidence type="ECO:0000313" key="2">
    <source>
        <dbReference type="EMBL" id="POF31085.1"/>
    </source>
</evidence>
<dbReference type="Proteomes" id="UP000236959">
    <property type="component" value="Unassembled WGS sequence"/>
</dbReference>
<feature type="transmembrane region" description="Helical" evidence="1">
    <location>
        <begin position="24"/>
        <end position="44"/>
    </location>
</feature>
<organism evidence="2 3">
    <name type="scientific">Roseibium marinum</name>
    <dbReference type="NCBI Taxonomy" id="281252"/>
    <lineage>
        <taxon>Bacteria</taxon>
        <taxon>Pseudomonadati</taxon>
        <taxon>Pseudomonadota</taxon>
        <taxon>Alphaproteobacteria</taxon>
        <taxon>Hyphomicrobiales</taxon>
        <taxon>Stappiaceae</taxon>
        <taxon>Roseibium</taxon>
    </lineage>
</organism>
<name>A0A2S3UTP4_9HYPH</name>
<keyword evidence="1" id="KW-0472">Membrane</keyword>
<dbReference type="OrthoDB" id="7010242at2"/>
<feature type="transmembrane region" description="Helical" evidence="1">
    <location>
        <begin position="293"/>
        <end position="315"/>
    </location>
</feature>
<comment type="caution">
    <text evidence="2">The sequence shown here is derived from an EMBL/GenBank/DDBJ whole genome shotgun (WGS) entry which is preliminary data.</text>
</comment>
<dbReference type="AlphaFoldDB" id="A0A2S3UTP4"/>
<keyword evidence="3" id="KW-1185">Reference proteome</keyword>
<feature type="transmembrane region" description="Helical" evidence="1">
    <location>
        <begin position="372"/>
        <end position="396"/>
    </location>
</feature>
<proteinExistence type="predicted"/>
<evidence type="ECO:0000313" key="3">
    <source>
        <dbReference type="Proteomes" id="UP000236959"/>
    </source>
</evidence>